<comment type="catalytic activity">
    <reaction evidence="7">
        <text>a peptidoglycan chain = a peptidoglycan chain with N-acetyl-1,6-anhydromuramyl-[peptide] at the reducing end + a peptidoglycan chain with N-acetylglucosamine at the non-reducing end.</text>
        <dbReference type="EC" id="4.2.2.29"/>
    </reaction>
</comment>
<dbReference type="Gene3D" id="3.30.1490.480">
    <property type="entry name" value="Endolytic murein transglycosylase"/>
    <property type="match status" value="1"/>
</dbReference>
<evidence type="ECO:0000256" key="1">
    <source>
        <dbReference type="ARBA" id="ARBA00022475"/>
    </source>
</evidence>
<name>A0ABS2LA28_9CELL</name>
<sequence>MTDLFERPPVQQQPPSRATRTGSRDRRAAKKRAQRRRRRSLIVVLALVLVGGAGYYLATNASNLLGFENPFSASDYEGQGVDPVDVTIEPQSSGTAMGEALLEAGVVKSVNAFVKAFEANPDAGKIQPGNYTLLTEMKASDAITLLLSKESKNEMKLTVPEGFTAAQVIERAVSVTGKSQEDFAAAMADPAAVGLPAEAGGNFEGWFFPSTYVLEPDDTASTIVANMVATTVSNLDSLGVQPADRQTVIIKASLVEREGISLEQFGKVARVIENRLAIEMPLGLDAIDSYGLGKKSSEITVDEFKDPNNPYASRVHKGLPPTPIGNPGLEALTAVLNAPAGDWLWYVTVNLDTGETKFTDKYSEFEKFKKEYKEWEAQQNG</sequence>
<protein>
    <recommendedName>
        <fullName evidence="7">Endolytic murein transglycosylase</fullName>
        <ecNumber evidence="7">4.2.2.29</ecNumber>
    </recommendedName>
    <alternativeName>
        <fullName evidence="7">Peptidoglycan lytic transglycosylase</fullName>
    </alternativeName>
    <alternativeName>
        <fullName evidence="7">Peptidoglycan polymerization terminase</fullName>
    </alternativeName>
</protein>
<feature type="region of interest" description="Disordered" evidence="8">
    <location>
        <begin position="1"/>
        <end position="34"/>
    </location>
</feature>
<evidence type="ECO:0000256" key="2">
    <source>
        <dbReference type="ARBA" id="ARBA00022692"/>
    </source>
</evidence>
<keyword evidence="1 7" id="KW-1003">Cell membrane</keyword>
<keyword evidence="10" id="KW-1185">Reference proteome</keyword>
<gene>
    <name evidence="7" type="primary">mltG</name>
    <name evidence="9" type="ORF">JOD49_000203</name>
</gene>
<dbReference type="PANTHER" id="PTHR30518:SF2">
    <property type="entry name" value="ENDOLYTIC MUREIN TRANSGLYCOSYLASE"/>
    <property type="match status" value="1"/>
</dbReference>
<dbReference type="EMBL" id="JAFBBO010000001">
    <property type="protein sequence ID" value="MBM7477283.1"/>
    <property type="molecule type" value="Genomic_DNA"/>
</dbReference>
<keyword evidence="5 7" id="KW-0456">Lyase</keyword>
<evidence type="ECO:0000256" key="8">
    <source>
        <dbReference type="SAM" id="MobiDB-lite"/>
    </source>
</evidence>
<keyword evidence="3 7" id="KW-1133">Transmembrane helix</keyword>
<evidence type="ECO:0000256" key="7">
    <source>
        <dbReference type="HAMAP-Rule" id="MF_02065"/>
    </source>
</evidence>
<dbReference type="HAMAP" id="MF_02065">
    <property type="entry name" value="MltG"/>
    <property type="match status" value="1"/>
</dbReference>
<comment type="function">
    <text evidence="7">Functions as a peptidoglycan terminase that cleaves nascent peptidoglycan strands endolytically to terminate their elongation.</text>
</comment>
<organism evidence="9 10">
    <name type="scientific">Oerskovia jenensis</name>
    <dbReference type="NCBI Taxonomy" id="162169"/>
    <lineage>
        <taxon>Bacteria</taxon>
        <taxon>Bacillati</taxon>
        <taxon>Actinomycetota</taxon>
        <taxon>Actinomycetes</taxon>
        <taxon>Micrococcales</taxon>
        <taxon>Cellulomonadaceae</taxon>
        <taxon>Oerskovia</taxon>
    </lineage>
</organism>
<evidence type="ECO:0000313" key="10">
    <source>
        <dbReference type="Proteomes" id="UP000698059"/>
    </source>
</evidence>
<comment type="caution">
    <text evidence="9">The sequence shown here is derived from an EMBL/GenBank/DDBJ whole genome shotgun (WGS) entry which is preliminary data.</text>
</comment>
<dbReference type="RefSeq" id="WP_205305591.1">
    <property type="nucleotide sequence ID" value="NZ_BAAAVF010000006.1"/>
</dbReference>
<dbReference type="Pfam" id="PF02618">
    <property type="entry name" value="YceG"/>
    <property type="match status" value="1"/>
</dbReference>
<evidence type="ECO:0000256" key="3">
    <source>
        <dbReference type="ARBA" id="ARBA00022989"/>
    </source>
</evidence>
<evidence type="ECO:0000313" key="9">
    <source>
        <dbReference type="EMBL" id="MBM7477283.1"/>
    </source>
</evidence>
<dbReference type="Proteomes" id="UP000698059">
    <property type="component" value="Unassembled WGS sequence"/>
</dbReference>
<dbReference type="EC" id="4.2.2.29" evidence="7"/>
<evidence type="ECO:0000256" key="4">
    <source>
        <dbReference type="ARBA" id="ARBA00023136"/>
    </source>
</evidence>
<proteinExistence type="inferred from homology"/>
<feature type="transmembrane region" description="Helical" evidence="7">
    <location>
        <begin position="40"/>
        <end position="58"/>
    </location>
</feature>
<evidence type="ECO:0000256" key="5">
    <source>
        <dbReference type="ARBA" id="ARBA00023239"/>
    </source>
</evidence>
<keyword evidence="2 7" id="KW-0812">Transmembrane</keyword>
<dbReference type="PANTHER" id="PTHR30518">
    <property type="entry name" value="ENDOLYTIC MUREIN TRANSGLYCOSYLASE"/>
    <property type="match status" value="1"/>
</dbReference>
<accession>A0ABS2LA28</accession>
<dbReference type="InterPro" id="IPR003770">
    <property type="entry name" value="MLTG-like"/>
</dbReference>
<keyword evidence="6 7" id="KW-0961">Cell wall biogenesis/degradation</keyword>
<evidence type="ECO:0000256" key="6">
    <source>
        <dbReference type="ARBA" id="ARBA00023316"/>
    </source>
</evidence>
<dbReference type="NCBIfam" id="TIGR00247">
    <property type="entry name" value="endolytic transglycosylase MltG"/>
    <property type="match status" value="1"/>
</dbReference>
<comment type="similarity">
    <text evidence="7">Belongs to the transglycosylase MltG family.</text>
</comment>
<comment type="subcellular location">
    <subcellularLocation>
        <location evidence="7">Cell membrane</location>
        <topology evidence="7">Single-pass membrane protein</topology>
    </subcellularLocation>
</comment>
<reference evidence="9 10" key="1">
    <citation type="submission" date="2021-01" db="EMBL/GenBank/DDBJ databases">
        <title>Sequencing the genomes of 1000 actinobacteria strains.</title>
        <authorList>
            <person name="Klenk H.-P."/>
        </authorList>
    </citation>
    <scope>NUCLEOTIDE SEQUENCE [LARGE SCALE GENOMIC DNA]</scope>
    <source>
        <strain evidence="9 10">DSM 46000</strain>
    </source>
</reference>
<keyword evidence="4 7" id="KW-0472">Membrane</keyword>
<feature type="site" description="Important for catalytic activity" evidence="7">
    <location>
        <position position="258"/>
    </location>
</feature>